<feature type="non-terminal residue" evidence="1">
    <location>
        <position position="82"/>
    </location>
</feature>
<protein>
    <submittedName>
        <fullName evidence="1">Uncharacterized protein</fullName>
    </submittedName>
</protein>
<evidence type="ECO:0000313" key="2">
    <source>
        <dbReference type="Proteomes" id="UP000663844"/>
    </source>
</evidence>
<reference evidence="1" key="1">
    <citation type="submission" date="2021-02" db="EMBL/GenBank/DDBJ databases">
        <authorList>
            <person name="Nowell W R."/>
        </authorList>
    </citation>
    <scope>NUCLEOTIDE SEQUENCE</scope>
</reference>
<gene>
    <name evidence="1" type="ORF">OXD698_LOCUS53441</name>
</gene>
<organism evidence="1 2">
    <name type="scientific">Adineta steineri</name>
    <dbReference type="NCBI Taxonomy" id="433720"/>
    <lineage>
        <taxon>Eukaryota</taxon>
        <taxon>Metazoa</taxon>
        <taxon>Spiralia</taxon>
        <taxon>Gnathifera</taxon>
        <taxon>Rotifera</taxon>
        <taxon>Eurotatoria</taxon>
        <taxon>Bdelloidea</taxon>
        <taxon>Adinetida</taxon>
        <taxon>Adinetidae</taxon>
        <taxon>Adineta</taxon>
    </lineage>
</organism>
<accession>A0A820R318</accession>
<evidence type="ECO:0000313" key="1">
    <source>
        <dbReference type="EMBL" id="CAF4434549.1"/>
    </source>
</evidence>
<name>A0A820R318_9BILA</name>
<feature type="non-terminal residue" evidence="1">
    <location>
        <position position="1"/>
    </location>
</feature>
<dbReference type="AlphaFoldDB" id="A0A820R318"/>
<sequence>RRRMLYSKISKQQQGDSFSISLEREHVPKVPRKIIIRQDNSIEIALSKPPKLRRQTLSEDYYYGCNPDSEFAVSQIPNASST</sequence>
<comment type="caution">
    <text evidence="1">The sequence shown here is derived from an EMBL/GenBank/DDBJ whole genome shotgun (WGS) entry which is preliminary data.</text>
</comment>
<dbReference type="EMBL" id="CAJOAZ010030647">
    <property type="protein sequence ID" value="CAF4434549.1"/>
    <property type="molecule type" value="Genomic_DNA"/>
</dbReference>
<dbReference type="Proteomes" id="UP000663844">
    <property type="component" value="Unassembled WGS sequence"/>
</dbReference>
<proteinExistence type="predicted"/>